<dbReference type="PANTHER" id="PTHR37419">
    <property type="entry name" value="SERINE/THREONINE-PROTEIN KINASE TOXIN HIPA"/>
    <property type="match status" value="1"/>
</dbReference>
<evidence type="ECO:0000259" key="4">
    <source>
        <dbReference type="Pfam" id="PF07804"/>
    </source>
</evidence>
<protein>
    <submittedName>
        <fullName evidence="6">Putative kinase Y4mE</fullName>
    </submittedName>
</protein>
<name>A0A6V8N9J6_9BACT</name>
<dbReference type="Proteomes" id="UP000587586">
    <property type="component" value="Unassembled WGS sequence"/>
</dbReference>
<evidence type="ECO:0000313" key="7">
    <source>
        <dbReference type="Proteomes" id="UP000587586"/>
    </source>
</evidence>
<dbReference type="CDD" id="cd17793">
    <property type="entry name" value="HipA"/>
    <property type="match status" value="1"/>
</dbReference>
<dbReference type="GO" id="GO:0005829">
    <property type="term" value="C:cytosol"/>
    <property type="evidence" value="ECO:0007669"/>
    <property type="project" value="TreeGrafter"/>
</dbReference>
<evidence type="ECO:0000256" key="1">
    <source>
        <dbReference type="ARBA" id="ARBA00010164"/>
    </source>
</evidence>
<dbReference type="GO" id="GO:0004674">
    <property type="term" value="F:protein serine/threonine kinase activity"/>
    <property type="evidence" value="ECO:0007669"/>
    <property type="project" value="TreeGrafter"/>
</dbReference>
<comment type="caution">
    <text evidence="6">The sequence shown here is derived from an EMBL/GenBank/DDBJ whole genome shotgun (WGS) entry which is preliminary data.</text>
</comment>
<keyword evidence="2" id="KW-0808">Transferase</keyword>
<dbReference type="Pfam" id="PF07804">
    <property type="entry name" value="HipA_C"/>
    <property type="match status" value="1"/>
</dbReference>
<dbReference type="RefSeq" id="WP_183360994.1">
    <property type="nucleotide sequence ID" value="NZ_BLXZ01000003.1"/>
</dbReference>
<dbReference type="InterPro" id="IPR017508">
    <property type="entry name" value="HipA_N1"/>
</dbReference>
<dbReference type="InterPro" id="IPR052028">
    <property type="entry name" value="HipA_Ser/Thr_kinase"/>
</dbReference>
<dbReference type="AlphaFoldDB" id="A0A6V8N9J6"/>
<dbReference type="NCBIfam" id="TIGR03071">
    <property type="entry name" value="couple_hipA"/>
    <property type="match status" value="1"/>
</dbReference>
<gene>
    <name evidence="6" type="ORF">GMLC_20560</name>
</gene>
<evidence type="ECO:0000259" key="5">
    <source>
        <dbReference type="Pfam" id="PF13657"/>
    </source>
</evidence>
<keyword evidence="3 6" id="KW-0418">Kinase</keyword>
<evidence type="ECO:0000313" key="6">
    <source>
        <dbReference type="EMBL" id="GFO68477.1"/>
    </source>
</evidence>
<keyword evidence="7" id="KW-1185">Reference proteome</keyword>
<evidence type="ECO:0000256" key="3">
    <source>
        <dbReference type="ARBA" id="ARBA00022777"/>
    </source>
</evidence>
<reference evidence="7" key="1">
    <citation type="submission" date="2020-06" db="EMBL/GenBank/DDBJ databases">
        <title>Draft genomic sequecing of Geomonas sp. Red745.</title>
        <authorList>
            <person name="Itoh H."/>
            <person name="Xu Z.X."/>
            <person name="Ushijima N."/>
            <person name="Masuda Y."/>
            <person name="Shiratori Y."/>
            <person name="Senoo K."/>
        </authorList>
    </citation>
    <scope>NUCLEOTIDE SEQUENCE [LARGE SCALE GENOMIC DNA]</scope>
    <source>
        <strain evidence="7">Red745</strain>
    </source>
</reference>
<sequence>MPEILQVHWNGRLVGELNREGARLGFRYAEAYRNLAGALPLSRLLPLREEPFDDTAARAFFANLLPEGEVRRQVARQLGLSMENVFGLLEAIGGDCAGAVSLLKPGELPETLGHYRPISPEELSRDLADLPSHPLLAGEEGVRLSLAGAQNKLPLYVEGGNFFVPEGGAPSSHILKTPIERLENTVVNEAFCMNLAERVGLPVPKAQALEVAGQPVYLVERYDRIRLSSGGIERLHQEDFCQALGVLPEMKYEQEGGPGFADCFRLIEVWSAEPTLDALNLLKWALFNFLIGNADAHAKNLSLLYGAGTVRLAPFYDLLSTAVYPGLNNRFAMKLGGQKDPRYLAPTHFQSFASEAGIGKRVVRAQLLELCDRVSTEISPLADAFESAGPDTGIVAKIAKVAEQRMRQARVLVT</sequence>
<dbReference type="Pfam" id="PF13657">
    <property type="entry name" value="Couple_hipA"/>
    <property type="match status" value="1"/>
</dbReference>
<evidence type="ECO:0000256" key="2">
    <source>
        <dbReference type="ARBA" id="ARBA00022679"/>
    </source>
</evidence>
<accession>A0A6V8N9J6</accession>
<feature type="domain" description="HipA-like C-terminal" evidence="4">
    <location>
        <begin position="144"/>
        <end position="376"/>
    </location>
</feature>
<feature type="domain" description="HipA N-terminal subdomain 1" evidence="5">
    <location>
        <begin position="5"/>
        <end position="102"/>
    </location>
</feature>
<dbReference type="InterPro" id="IPR012893">
    <property type="entry name" value="HipA-like_C"/>
</dbReference>
<comment type="similarity">
    <text evidence="1">Belongs to the HipA Ser/Thr kinase family.</text>
</comment>
<dbReference type="PANTHER" id="PTHR37419:SF1">
    <property type="entry name" value="SERINE_THREONINE-PROTEIN KINASE TOXIN HIPA"/>
    <property type="match status" value="1"/>
</dbReference>
<dbReference type="Gene3D" id="1.10.1070.20">
    <property type="match status" value="1"/>
</dbReference>
<dbReference type="EMBL" id="BLXZ01000003">
    <property type="protein sequence ID" value="GFO68477.1"/>
    <property type="molecule type" value="Genomic_DNA"/>
</dbReference>
<proteinExistence type="inferred from homology"/>
<organism evidence="6 7">
    <name type="scientific">Geomonas limicola</name>
    <dbReference type="NCBI Taxonomy" id="2740186"/>
    <lineage>
        <taxon>Bacteria</taxon>
        <taxon>Pseudomonadati</taxon>
        <taxon>Thermodesulfobacteriota</taxon>
        <taxon>Desulfuromonadia</taxon>
        <taxon>Geobacterales</taxon>
        <taxon>Geobacteraceae</taxon>
        <taxon>Geomonas</taxon>
    </lineage>
</organism>